<name>A0A0R3S432_9BILA</name>
<reference evidence="3" key="1">
    <citation type="submission" date="2017-02" db="UniProtKB">
        <authorList>
            <consortium name="WormBaseParasite"/>
        </authorList>
    </citation>
    <scope>IDENTIFICATION</scope>
</reference>
<protein>
    <submittedName>
        <fullName evidence="3">Zinc_ribbon_16 domain-containing protein</fullName>
    </submittedName>
</protein>
<evidence type="ECO:0000313" key="3">
    <source>
        <dbReference type="WBParaSite" id="EEL_0000953801-mRNA-1"/>
    </source>
</evidence>
<dbReference type="PANTHER" id="PTHR16453:SF9">
    <property type="entry name" value="GATOR COMPLEX PROTEIN MIOS"/>
    <property type="match status" value="1"/>
</dbReference>
<dbReference type="STRING" id="1147741.A0A0R3S432"/>
<keyword evidence="2" id="KW-1185">Reference proteome</keyword>
<dbReference type="AlphaFoldDB" id="A0A0R3S432"/>
<dbReference type="InterPro" id="IPR037593">
    <property type="entry name" value="MIOS/Sea4"/>
</dbReference>
<dbReference type="CDD" id="cd16691">
    <property type="entry name" value="mRING-H2-C3H3C2_Mio"/>
    <property type="match status" value="1"/>
</dbReference>
<evidence type="ECO:0000313" key="2">
    <source>
        <dbReference type="Proteomes" id="UP000050640"/>
    </source>
</evidence>
<dbReference type="WBParaSite" id="EEL_0000953801-mRNA-1">
    <property type="protein sequence ID" value="EEL_0000953801-mRNA-1"/>
    <property type="gene ID" value="EEL_0000953801"/>
</dbReference>
<dbReference type="InterPro" id="IPR031488">
    <property type="entry name" value="Zn_ribbon_mio"/>
</dbReference>
<evidence type="ECO:0000259" key="1">
    <source>
        <dbReference type="Pfam" id="PF17034"/>
    </source>
</evidence>
<sequence>MCGWPAFGDMVQLDAFIDENVTERRTQSRAVAAALITANSSRMEKTLNSMLEKARESNDECLSEMEAFQEALQHYRELPEQWGCREGVKDIPLEDRIAFAAIHFSDQYFIKSMKELFTDACLYRTLFGLLIIGISYEKATHDLLSQYVDYTGDIQTATILLVVGRCFMQESSWPAAYTSEEVASTDFELLTVEDNEAEICCQFCPQNITLDKSGTSATSLSSAVLVPATRPNISATPSTPSIPAREIACPHCLKPLPKCILCRRHMGSYVQTECHELGHLSSWFTWCQKCRHGGHMAHLWHWFSGHAECAASGCLCNCKMEDIDMVRSNVDLPQPCLFCDDAY</sequence>
<accession>A0A0R3S432</accession>
<organism evidence="2 3">
    <name type="scientific">Elaeophora elaphi</name>
    <dbReference type="NCBI Taxonomy" id="1147741"/>
    <lineage>
        <taxon>Eukaryota</taxon>
        <taxon>Metazoa</taxon>
        <taxon>Ecdysozoa</taxon>
        <taxon>Nematoda</taxon>
        <taxon>Chromadorea</taxon>
        <taxon>Rhabditida</taxon>
        <taxon>Spirurina</taxon>
        <taxon>Spiruromorpha</taxon>
        <taxon>Filarioidea</taxon>
        <taxon>Onchocercidae</taxon>
        <taxon>Elaeophora</taxon>
    </lineage>
</organism>
<feature type="domain" description="GATOR2 complex protein MIO zinc-ribbon like" evidence="1">
    <location>
        <begin position="220"/>
        <end position="320"/>
    </location>
</feature>
<proteinExistence type="predicted"/>
<dbReference type="GO" id="GO:0005737">
    <property type="term" value="C:cytoplasm"/>
    <property type="evidence" value="ECO:0007669"/>
    <property type="project" value="TreeGrafter"/>
</dbReference>
<dbReference type="Proteomes" id="UP000050640">
    <property type="component" value="Unplaced"/>
</dbReference>
<dbReference type="PANTHER" id="PTHR16453">
    <property type="entry name" value="WD40 DOMAIN-CONTAINING PROTEIN MIO FAMILY MEMBER"/>
    <property type="match status" value="1"/>
</dbReference>
<dbReference type="Pfam" id="PF17034">
    <property type="entry name" value="zinc_ribbon_16"/>
    <property type="match status" value="1"/>
</dbReference>